<evidence type="ECO:0000256" key="7">
    <source>
        <dbReference type="ARBA" id="ARBA00023136"/>
    </source>
</evidence>
<dbReference type="SUPFAM" id="SSF56176">
    <property type="entry name" value="FAD-binding/transporter-associated domain-like"/>
    <property type="match status" value="1"/>
</dbReference>
<feature type="domain" description="CBS" evidence="11">
    <location>
        <begin position="208"/>
        <end position="267"/>
    </location>
</feature>
<dbReference type="InterPro" id="IPR046342">
    <property type="entry name" value="CBS_dom_sf"/>
</dbReference>
<feature type="transmembrane region" description="Helical" evidence="10">
    <location>
        <begin position="130"/>
        <end position="153"/>
    </location>
</feature>
<comment type="similarity">
    <text evidence="2">Belongs to the UPF0053 family.</text>
</comment>
<dbReference type="Proteomes" id="UP000822142">
    <property type="component" value="Unassembled WGS sequence"/>
</dbReference>
<dbReference type="PROSITE" id="PS51371">
    <property type="entry name" value="CBS"/>
    <property type="match status" value="2"/>
</dbReference>
<name>A0ABX2I5J0_BLAHA</name>
<dbReference type="InterPro" id="IPR000644">
    <property type="entry name" value="CBS_dom"/>
</dbReference>
<dbReference type="InterPro" id="IPR016169">
    <property type="entry name" value="FAD-bd_PCMH_sub2"/>
</dbReference>
<dbReference type="SUPFAM" id="SSF54631">
    <property type="entry name" value="CBS-domain pair"/>
    <property type="match status" value="1"/>
</dbReference>
<sequence length="432" mass="48494">MDSSDAIQFLILILLICLSAFFSSAETSMTTVNKIRIQSLAEQGDKKAQTLLKVIEDSGKLLSSILIGNNIVNITASSLATTITMRLFGNAAVSISTGIITLLVLIFGEITPKTLATLHAEKMALAYARIIRLLMIILTPVIFIINGLAHGVLTLMRVDDSVKGNTITEHELRTLVNVGHEEGVIESEERRMIYNVFDFGDSQAQDVMIPRIDVTFADVNSSYEDLIQLFREEKHTRFPVFEDTTDNIIGIINMKDLLLTEKKGFSVRKLLREAYFTYEYKKTSELLMDMKANSVSFAVVLDEYGATSGIVTLEDLIEEIVGDIHDEYDTEEEEDLTEIIPHQEYVALGSARLDDLNETLHLDIESEDYDSIGGYIIEQLDRFPEQGESLTTESGIRLVVDKAERNRIESVHIYLPPKKEQVSESDNNLRKD</sequence>
<dbReference type="PROSITE" id="PS51846">
    <property type="entry name" value="CNNM"/>
    <property type="match status" value="1"/>
</dbReference>
<comment type="caution">
    <text evidence="13">The sequence shown here is derived from an EMBL/GenBank/DDBJ whole genome shotgun (WGS) entry which is preliminary data.</text>
</comment>
<protein>
    <submittedName>
        <fullName evidence="13">HlyC/CorC family transporter</fullName>
    </submittedName>
</protein>
<feature type="domain" description="CBS" evidence="11">
    <location>
        <begin position="270"/>
        <end position="327"/>
    </location>
</feature>
<dbReference type="Gene3D" id="3.30.465.10">
    <property type="match status" value="1"/>
</dbReference>
<dbReference type="EMBL" id="JAAITA010000005">
    <property type="protein sequence ID" value="NSJ85723.1"/>
    <property type="molecule type" value="Genomic_DNA"/>
</dbReference>
<dbReference type="Pfam" id="PF00571">
    <property type="entry name" value="CBS"/>
    <property type="match status" value="2"/>
</dbReference>
<feature type="domain" description="CNNM transmembrane" evidence="12">
    <location>
        <begin position="1"/>
        <end position="189"/>
    </location>
</feature>
<dbReference type="PANTHER" id="PTHR22777">
    <property type="entry name" value="HEMOLYSIN-RELATED"/>
    <property type="match status" value="1"/>
</dbReference>
<evidence type="ECO:0000313" key="14">
    <source>
        <dbReference type="Proteomes" id="UP000822142"/>
    </source>
</evidence>
<proteinExistence type="inferred from homology"/>
<feature type="transmembrane region" description="Helical" evidence="10">
    <location>
        <begin position="87"/>
        <end position="110"/>
    </location>
</feature>
<evidence type="ECO:0000256" key="2">
    <source>
        <dbReference type="ARBA" id="ARBA00006337"/>
    </source>
</evidence>
<evidence type="ECO:0000256" key="1">
    <source>
        <dbReference type="ARBA" id="ARBA00004141"/>
    </source>
</evidence>
<keyword evidence="7 9" id="KW-0472">Membrane</keyword>
<keyword evidence="5 9" id="KW-1133">Transmembrane helix</keyword>
<dbReference type="CDD" id="cd04590">
    <property type="entry name" value="CBS_pair_CorC_HlyC_assoc"/>
    <property type="match status" value="1"/>
</dbReference>
<dbReference type="Gene3D" id="3.10.580.10">
    <property type="entry name" value="CBS-domain"/>
    <property type="match status" value="1"/>
</dbReference>
<dbReference type="Pfam" id="PF03471">
    <property type="entry name" value="CorC_HlyC"/>
    <property type="match status" value="1"/>
</dbReference>
<evidence type="ECO:0000256" key="9">
    <source>
        <dbReference type="PROSITE-ProRule" id="PRU01193"/>
    </source>
</evidence>
<keyword evidence="6 8" id="KW-0129">CBS domain</keyword>
<reference evidence="13 14" key="1">
    <citation type="journal article" date="2020" name="Cell Host Microbe">
        <title>Functional and Genomic Variation between Human-Derived Isolates of Lachnospiraceae Reveals Inter- and Intra-Species Diversity.</title>
        <authorList>
            <person name="Sorbara M.T."/>
            <person name="Littmann E.R."/>
            <person name="Fontana E."/>
            <person name="Moody T.U."/>
            <person name="Kohout C.E."/>
            <person name="Gjonbalaj M."/>
            <person name="Eaton V."/>
            <person name="Seok R."/>
            <person name="Leiner I.M."/>
            <person name="Pamer E.G."/>
        </authorList>
    </citation>
    <scope>NUCLEOTIDE SEQUENCE [LARGE SCALE GENOMIC DNA]</scope>
    <source>
        <strain evidence="13 14">MSK.15.26</strain>
    </source>
</reference>
<keyword evidence="4" id="KW-0677">Repeat</keyword>
<evidence type="ECO:0000259" key="12">
    <source>
        <dbReference type="PROSITE" id="PS51846"/>
    </source>
</evidence>
<feature type="transmembrane region" description="Helical" evidence="10">
    <location>
        <begin position="6"/>
        <end position="25"/>
    </location>
</feature>
<dbReference type="PANTHER" id="PTHR22777:SF17">
    <property type="entry name" value="UPF0053 PROTEIN SLL0260"/>
    <property type="match status" value="1"/>
</dbReference>
<dbReference type="SMART" id="SM01091">
    <property type="entry name" value="CorC_HlyC"/>
    <property type="match status" value="1"/>
</dbReference>
<dbReference type="InterPro" id="IPR005170">
    <property type="entry name" value="Transptr-assoc_dom"/>
</dbReference>
<keyword evidence="3 9" id="KW-0812">Transmembrane</keyword>
<organism evidence="13 14">
    <name type="scientific">Blautia hansenii</name>
    <name type="common">Ruminococcus hansenii</name>
    <dbReference type="NCBI Taxonomy" id="1322"/>
    <lineage>
        <taxon>Bacteria</taxon>
        <taxon>Bacillati</taxon>
        <taxon>Bacillota</taxon>
        <taxon>Clostridia</taxon>
        <taxon>Lachnospirales</taxon>
        <taxon>Lachnospiraceae</taxon>
        <taxon>Blautia</taxon>
    </lineage>
</organism>
<dbReference type="InterPro" id="IPR036318">
    <property type="entry name" value="FAD-bd_PCMH-like_sf"/>
</dbReference>
<evidence type="ECO:0000256" key="6">
    <source>
        <dbReference type="ARBA" id="ARBA00023122"/>
    </source>
</evidence>
<accession>A0ABX2I5J0</accession>
<gene>
    <name evidence="13" type="ORF">G5A70_05955</name>
</gene>
<evidence type="ECO:0000256" key="8">
    <source>
        <dbReference type="PROSITE-ProRule" id="PRU00703"/>
    </source>
</evidence>
<dbReference type="InterPro" id="IPR044751">
    <property type="entry name" value="Ion_transp-like_CBS"/>
</dbReference>
<dbReference type="InterPro" id="IPR002550">
    <property type="entry name" value="CNNM"/>
</dbReference>
<dbReference type="Pfam" id="PF01595">
    <property type="entry name" value="CNNM"/>
    <property type="match status" value="1"/>
</dbReference>
<comment type="subcellular location">
    <subcellularLocation>
        <location evidence="1">Membrane</location>
        <topology evidence="1">Multi-pass membrane protein</topology>
    </subcellularLocation>
</comment>
<keyword evidence="14" id="KW-1185">Reference proteome</keyword>
<dbReference type="RefSeq" id="WP_173748767.1">
    <property type="nucleotide sequence ID" value="NZ_JAAITA010000005.1"/>
</dbReference>
<evidence type="ECO:0000313" key="13">
    <source>
        <dbReference type="EMBL" id="NSJ85723.1"/>
    </source>
</evidence>
<evidence type="ECO:0000256" key="5">
    <source>
        <dbReference type="ARBA" id="ARBA00022989"/>
    </source>
</evidence>
<evidence type="ECO:0000256" key="10">
    <source>
        <dbReference type="SAM" id="Phobius"/>
    </source>
</evidence>
<evidence type="ECO:0000256" key="4">
    <source>
        <dbReference type="ARBA" id="ARBA00022737"/>
    </source>
</evidence>
<evidence type="ECO:0000256" key="3">
    <source>
        <dbReference type="ARBA" id="ARBA00022692"/>
    </source>
</evidence>
<evidence type="ECO:0000259" key="11">
    <source>
        <dbReference type="PROSITE" id="PS51371"/>
    </source>
</evidence>